<proteinExistence type="predicted"/>
<evidence type="ECO:0000313" key="2">
    <source>
        <dbReference type="EMBL" id="KAF2799288.1"/>
    </source>
</evidence>
<dbReference type="Proteomes" id="UP000799757">
    <property type="component" value="Unassembled WGS sequence"/>
</dbReference>
<accession>A0A6A6XSR4</accession>
<dbReference type="OrthoDB" id="62952at2759"/>
<dbReference type="InterPro" id="IPR038883">
    <property type="entry name" value="AN11006-like"/>
</dbReference>
<evidence type="ECO:0000256" key="1">
    <source>
        <dbReference type="SAM" id="Coils"/>
    </source>
</evidence>
<keyword evidence="1" id="KW-0175">Coiled coil</keyword>
<feature type="coiled-coil region" evidence="1">
    <location>
        <begin position="145"/>
        <end position="235"/>
    </location>
</feature>
<protein>
    <submittedName>
        <fullName evidence="2">Uncharacterized protein</fullName>
    </submittedName>
</protein>
<dbReference type="EMBL" id="MU001767">
    <property type="protein sequence ID" value="KAF2799288.1"/>
    <property type="molecule type" value="Genomic_DNA"/>
</dbReference>
<reference evidence="2" key="1">
    <citation type="journal article" date="2020" name="Stud. Mycol.">
        <title>101 Dothideomycetes genomes: a test case for predicting lifestyles and emergence of pathogens.</title>
        <authorList>
            <person name="Haridas S."/>
            <person name="Albert R."/>
            <person name="Binder M."/>
            <person name="Bloem J."/>
            <person name="Labutti K."/>
            <person name="Salamov A."/>
            <person name="Andreopoulos B."/>
            <person name="Baker S."/>
            <person name="Barry K."/>
            <person name="Bills G."/>
            <person name="Bluhm B."/>
            <person name="Cannon C."/>
            <person name="Castanera R."/>
            <person name="Culley D."/>
            <person name="Daum C."/>
            <person name="Ezra D."/>
            <person name="Gonzalez J."/>
            <person name="Henrissat B."/>
            <person name="Kuo A."/>
            <person name="Liang C."/>
            <person name="Lipzen A."/>
            <person name="Lutzoni F."/>
            <person name="Magnuson J."/>
            <person name="Mondo S."/>
            <person name="Nolan M."/>
            <person name="Ohm R."/>
            <person name="Pangilinan J."/>
            <person name="Park H.-J."/>
            <person name="Ramirez L."/>
            <person name="Alfaro M."/>
            <person name="Sun H."/>
            <person name="Tritt A."/>
            <person name="Yoshinaga Y."/>
            <person name="Zwiers L.-H."/>
            <person name="Turgeon B."/>
            <person name="Goodwin S."/>
            <person name="Spatafora J."/>
            <person name="Crous P."/>
            <person name="Grigoriev I."/>
        </authorList>
    </citation>
    <scope>NUCLEOTIDE SEQUENCE</scope>
    <source>
        <strain evidence="2">CBS 109.77</strain>
    </source>
</reference>
<evidence type="ECO:0000313" key="3">
    <source>
        <dbReference type="Proteomes" id="UP000799757"/>
    </source>
</evidence>
<gene>
    <name evidence="2" type="ORF">K505DRAFT_389735</name>
</gene>
<sequence length="569" mass="64980">MTHSVLLLTQKNVSWTQRQSMGEEPILPKPFGAAYNPLVRVKNTAHKESYEDTPYLSTGGNPSQTTATAAWNTLRTQEDPNMHESKRRKIDSFFHHERTEALDPSLVCRTPSPEQANNILYAEGIGKQYQLNIKDHQIQVRDDRIRAKDKEIAGLEAKIELEESLLSFTMTRNQELNASAKAQACQIARLNQMNSAWQQDVQQANRTIRDQDVLLRNLYNELRLNKAELQDYRDQRFVDHLLKFLRGLLRRPDAPQDQRAVFPLMKLPGELRNLFYRHALVLRRPIDFWPMLPDDSAGMTRCTVIEEDLKQISGNLLRVSRQVHKETVGVLYGYNRFRFSHYGSWTILTGFLSHINTNCQFLTSISVKAPDCWTKKIGVLRPLREEQVMDMRDMRTILGKFGQINLDSPTSPPLCAFKAFAYGSDVLVGLPNLKNFTIVVPHNEEIYEPATMYIADILTPEDHHLTPGEKIASSPKRTFVFLRRPASGQQIVGSRNVDDDVAMGREKLALLGGNANIKSGSYGTREERVSYVVDGGEDDVEVPDYIEQPEVRGSFDFFPFRVVKKLLGY</sequence>
<keyword evidence="3" id="KW-1185">Reference proteome</keyword>
<organism evidence="2 3">
    <name type="scientific">Melanomma pulvis-pyrius CBS 109.77</name>
    <dbReference type="NCBI Taxonomy" id="1314802"/>
    <lineage>
        <taxon>Eukaryota</taxon>
        <taxon>Fungi</taxon>
        <taxon>Dikarya</taxon>
        <taxon>Ascomycota</taxon>
        <taxon>Pezizomycotina</taxon>
        <taxon>Dothideomycetes</taxon>
        <taxon>Pleosporomycetidae</taxon>
        <taxon>Pleosporales</taxon>
        <taxon>Melanommataceae</taxon>
        <taxon>Melanomma</taxon>
    </lineage>
</organism>
<dbReference type="AlphaFoldDB" id="A0A6A6XSR4"/>
<name>A0A6A6XSR4_9PLEO</name>
<dbReference type="PANTHER" id="PTHR42085">
    <property type="entry name" value="F-BOX DOMAIN-CONTAINING PROTEIN"/>
    <property type="match status" value="1"/>
</dbReference>
<dbReference type="PANTHER" id="PTHR42085:SF2">
    <property type="entry name" value="F-BOX DOMAIN-CONTAINING PROTEIN"/>
    <property type="match status" value="1"/>
</dbReference>